<sequence length="76" mass="8848">MVKEPEPDFISLNIFKSIKEEKYNGVPESIDPVKSDSEYQLIVEANNMTIDIDNEIATVHRFTRDIYSKDFQNLSH</sequence>
<dbReference type="InterPro" id="IPR027105">
    <property type="entry name" value="Prp31"/>
</dbReference>
<dbReference type="GO" id="GO:0046540">
    <property type="term" value="C:U4/U6 x U5 tri-snRNP complex"/>
    <property type="evidence" value="ECO:0007669"/>
    <property type="project" value="InterPro"/>
</dbReference>
<dbReference type="Gene3D" id="1.10.287.4070">
    <property type="match status" value="1"/>
</dbReference>
<accession>A0A834JEA2</accession>
<comment type="caution">
    <text evidence="1">The sequence shown here is derived from an EMBL/GenBank/DDBJ whole genome shotgun (WGS) entry which is preliminary data.</text>
</comment>
<dbReference type="Proteomes" id="UP000617340">
    <property type="component" value="Unassembled WGS sequence"/>
</dbReference>
<dbReference type="PANTHER" id="PTHR13904:SF0">
    <property type="entry name" value="U4_U6 SMALL NUCLEAR RIBONUCLEOPROTEIN PRP31"/>
    <property type="match status" value="1"/>
</dbReference>
<proteinExistence type="predicted"/>
<dbReference type="SUPFAM" id="SSF89124">
    <property type="entry name" value="Nop domain"/>
    <property type="match status" value="1"/>
</dbReference>
<dbReference type="AlphaFoldDB" id="A0A834JEA2"/>
<name>A0A834JEA2_VESGE</name>
<gene>
    <name evidence="1" type="ORF">HZH68_013213</name>
</gene>
<dbReference type="GO" id="GO:0071011">
    <property type="term" value="C:precatalytic spliceosome"/>
    <property type="evidence" value="ECO:0007669"/>
    <property type="project" value="TreeGrafter"/>
</dbReference>
<dbReference type="PANTHER" id="PTHR13904">
    <property type="entry name" value="PRE-MRNA SPLICING FACTOR PRP31"/>
    <property type="match status" value="1"/>
</dbReference>
<dbReference type="GO" id="GO:0005687">
    <property type="term" value="C:U4 snRNP"/>
    <property type="evidence" value="ECO:0007669"/>
    <property type="project" value="TreeGrafter"/>
</dbReference>
<dbReference type="InterPro" id="IPR036070">
    <property type="entry name" value="Nop_dom_sf"/>
</dbReference>
<dbReference type="GO" id="GO:0000244">
    <property type="term" value="P:spliceosomal tri-snRNP complex assembly"/>
    <property type="evidence" value="ECO:0007669"/>
    <property type="project" value="InterPro"/>
</dbReference>
<dbReference type="EMBL" id="JACSDZ010000015">
    <property type="protein sequence ID" value="KAF7386081.1"/>
    <property type="molecule type" value="Genomic_DNA"/>
</dbReference>
<evidence type="ECO:0000313" key="2">
    <source>
        <dbReference type="Proteomes" id="UP000617340"/>
    </source>
</evidence>
<keyword evidence="2" id="KW-1185">Reference proteome</keyword>
<protein>
    <submittedName>
        <fullName evidence="1">Uncharacterized protein</fullName>
    </submittedName>
</protein>
<evidence type="ECO:0000313" key="1">
    <source>
        <dbReference type="EMBL" id="KAF7386081.1"/>
    </source>
</evidence>
<reference evidence="1" key="1">
    <citation type="journal article" date="2020" name="G3 (Bethesda)">
        <title>High-Quality Assemblies for Three Invasive Social Wasps from the &lt;i&gt;Vespula&lt;/i&gt; Genus.</title>
        <authorList>
            <person name="Harrop T.W.R."/>
            <person name="Guhlin J."/>
            <person name="McLaughlin G.M."/>
            <person name="Permina E."/>
            <person name="Stockwell P."/>
            <person name="Gilligan J."/>
            <person name="Le Lec M.F."/>
            <person name="Gruber M.A.M."/>
            <person name="Quinn O."/>
            <person name="Lovegrove M."/>
            <person name="Duncan E.J."/>
            <person name="Remnant E.J."/>
            <person name="Van Eeckhoven J."/>
            <person name="Graham B."/>
            <person name="Knapp R.A."/>
            <person name="Langford K.W."/>
            <person name="Kronenberg Z."/>
            <person name="Press M.O."/>
            <person name="Eacker S.M."/>
            <person name="Wilson-Rankin E.E."/>
            <person name="Purcell J."/>
            <person name="Lester P.J."/>
            <person name="Dearden P.K."/>
        </authorList>
    </citation>
    <scope>NUCLEOTIDE SEQUENCE</scope>
    <source>
        <strain evidence="1">Linc-1</strain>
    </source>
</reference>
<organism evidence="1 2">
    <name type="scientific">Vespula germanica</name>
    <name type="common">German yellow jacket</name>
    <name type="synonym">Paravespula germanica</name>
    <dbReference type="NCBI Taxonomy" id="30212"/>
    <lineage>
        <taxon>Eukaryota</taxon>
        <taxon>Metazoa</taxon>
        <taxon>Ecdysozoa</taxon>
        <taxon>Arthropoda</taxon>
        <taxon>Hexapoda</taxon>
        <taxon>Insecta</taxon>
        <taxon>Pterygota</taxon>
        <taxon>Neoptera</taxon>
        <taxon>Endopterygota</taxon>
        <taxon>Hymenoptera</taxon>
        <taxon>Apocrita</taxon>
        <taxon>Aculeata</taxon>
        <taxon>Vespoidea</taxon>
        <taxon>Vespidae</taxon>
        <taxon>Vespinae</taxon>
        <taxon>Vespula</taxon>
    </lineage>
</organism>